<evidence type="ECO:0000313" key="2">
    <source>
        <dbReference type="Proteomes" id="UP000782705"/>
    </source>
</evidence>
<reference evidence="1 2" key="1">
    <citation type="submission" date="2016-06" db="EMBL/GenBank/DDBJ databases">
        <title>Four novel species of enterococci isolated from chicken manure.</title>
        <authorList>
            <person name="Van Tyne D."/>
        </authorList>
    </citation>
    <scope>NUCLEOTIDE SEQUENCE [LARGE SCALE GENOMIC DNA]</scope>
    <source>
        <strain evidence="1 2">CU12B</strain>
    </source>
</reference>
<accession>A0ABQ6YZL6</accession>
<dbReference type="Proteomes" id="UP000782705">
    <property type="component" value="Unassembled WGS sequence"/>
</dbReference>
<dbReference type="PROSITE" id="PS51257">
    <property type="entry name" value="PROKAR_LIPOPROTEIN"/>
    <property type="match status" value="1"/>
</dbReference>
<dbReference type="EMBL" id="MAEL01000035">
    <property type="protein sequence ID" value="KAF1304061.1"/>
    <property type="molecule type" value="Genomic_DNA"/>
</dbReference>
<proteinExistence type="predicted"/>
<sequence>MKSISPLNRKIWFVYLILFLLVACTHLTPELAVRTKLFTSGHFKEAVQSNIVSSGADEQNHVQLYKVSPAPLFQDTQVALETYNVRQFLLFYYASYHGEV</sequence>
<evidence type="ECO:0000313" key="1">
    <source>
        <dbReference type="EMBL" id="KAF1304061.1"/>
    </source>
</evidence>
<comment type="caution">
    <text evidence="1">The sequence shown here is derived from an EMBL/GenBank/DDBJ whole genome shotgun (WGS) entry which is preliminary data.</text>
</comment>
<name>A0ABQ6YZL6_9ENTE</name>
<keyword evidence="2" id="KW-1185">Reference proteome</keyword>
<gene>
    <name evidence="1" type="ORF">BAU17_03995</name>
</gene>
<organism evidence="1 2">
    <name type="scientific">Candidatus Enterococcus willemsii</name>
    <dbReference type="NCBI Taxonomy" id="1857215"/>
    <lineage>
        <taxon>Bacteria</taxon>
        <taxon>Bacillati</taxon>
        <taxon>Bacillota</taxon>
        <taxon>Bacilli</taxon>
        <taxon>Lactobacillales</taxon>
        <taxon>Enterococcaceae</taxon>
        <taxon>Enterococcus</taxon>
    </lineage>
</organism>
<dbReference type="RefSeq" id="WP_161901932.1">
    <property type="nucleotide sequence ID" value="NZ_MAEL01000035.1"/>
</dbReference>
<evidence type="ECO:0008006" key="3">
    <source>
        <dbReference type="Google" id="ProtNLM"/>
    </source>
</evidence>
<protein>
    <recommendedName>
        <fullName evidence="3">Lipoprotein</fullName>
    </recommendedName>
</protein>